<dbReference type="Gene3D" id="1.10.1220.10">
    <property type="entry name" value="Met repressor-like"/>
    <property type="match status" value="1"/>
</dbReference>
<dbReference type="InterPro" id="IPR013321">
    <property type="entry name" value="Arc_rbn_hlx_hlx"/>
</dbReference>
<dbReference type="Pfam" id="PF05534">
    <property type="entry name" value="HicB"/>
    <property type="match status" value="1"/>
</dbReference>
<name>A0ABR8IRS8_APHFL</name>
<gene>
    <name evidence="1" type="ORF">H6G43_09430</name>
</gene>
<dbReference type="GeneID" id="78216538"/>
<accession>A0ABR8IRS8</accession>
<evidence type="ECO:0000313" key="2">
    <source>
        <dbReference type="Proteomes" id="UP000660270"/>
    </source>
</evidence>
<dbReference type="InterPro" id="IPR010985">
    <property type="entry name" value="Ribbon_hlx_hlx"/>
</dbReference>
<organism evidence="1 2">
    <name type="scientific">Aphanizomenon flos-aquae FACHB-1249</name>
    <dbReference type="NCBI Taxonomy" id="2692889"/>
    <lineage>
        <taxon>Bacteria</taxon>
        <taxon>Bacillati</taxon>
        <taxon>Cyanobacteriota</taxon>
        <taxon>Cyanophyceae</taxon>
        <taxon>Nostocales</taxon>
        <taxon>Aphanizomenonaceae</taxon>
        <taxon>Aphanizomenon</taxon>
    </lineage>
</organism>
<comment type="caution">
    <text evidence="1">The sequence shown here is derived from an EMBL/GenBank/DDBJ whole genome shotgun (WGS) entry which is preliminary data.</text>
</comment>
<protein>
    <submittedName>
        <fullName evidence="1">Toxin-antitoxin system HicB family antitoxin</fullName>
    </submittedName>
</protein>
<dbReference type="Proteomes" id="UP000660270">
    <property type="component" value="Unassembled WGS sequence"/>
</dbReference>
<dbReference type="InterPro" id="IPR008651">
    <property type="entry name" value="Uncharacterised_HicB"/>
</dbReference>
<dbReference type="EMBL" id="JACJTM010000017">
    <property type="protein sequence ID" value="MBD2685439.1"/>
    <property type="molecule type" value="Genomic_DNA"/>
</dbReference>
<sequence>MSRLTLRLPETLHQHLIKLAEIEAVSLNQYIVYALTRQNENQILKLR</sequence>
<evidence type="ECO:0000313" key="1">
    <source>
        <dbReference type="EMBL" id="MBD2685439.1"/>
    </source>
</evidence>
<dbReference type="SUPFAM" id="SSF47598">
    <property type="entry name" value="Ribbon-helix-helix"/>
    <property type="match status" value="1"/>
</dbReference>
<dbReference type="RefSeq" id="WP_190386034.1">
    <property type="nucleotide sequence ID" value="NZ_JACJTM010000017.1"/>
</dbReference>
<keyword evidence="2" id="KW-1185">Reference proteome</keyword>
<proteinExistence type="predicted"/>
<reference evidence="1 2" key="1">
    <citation type="journal article" date="2020" name="ISME J.">
        <title>Comparative genomics reveals insights into cyanobacterial evolution and habitat adaptation.</title>
        <authorList>
            <person name="Chen M.Y."/>
            <person name="Teng W.K."/>
            <person name="Zhao L."/>
            <person name="Hu C.X."/>
            <person name="Zhou Y.K."/>
            <person name="Han B.P."/>
            <person name="Song L.R."/>
            <person name="Shu W.S."/>
        </authorList>
    </citation>
    <scope>NUCLEOTIDE SEQUENCE [LARGE SCALE GENOMIC DNA]</scope>
    <source>
        <strain evidence="1 2">FACHB-1249</strain>
    </source>
</reference>